<dbReference type="Pfam" id="PF00990">
    <property type="entry name" value="GGDEF"/>
    <property type="match status" value="1"/>
</dbReference>
<evidence type="ECO:0000313" key="4">
    <source>
        <dbReference type="EMBL" id="GAA3632427.1"/>
    </source>
</evidence>
<dbReference type="Proteomes" id="UP001501074">
    <property type="component" value="Unassembled WGS sequence"/>
</dbReference>
<dbReference type="PROSITE" id="PS50887">
    <property type="entry name" value="GGDEF"/>
    <property type="match status" value="1"/>
</dbReference>
<dbReference type="RefSeq" id="WP_231483949.1">
    <property type="nucleotide sequence ID" value="NZ_BAAAZO010000011.1"/>
</dbReference>
<dbReference type="InterPro" id="IPR043128">
    <property type="entry name" value="Rev_trsase/Diguanyl_cyclase"/>
</dbReference>
<dbReference type="NCBIfam" id="TIGR00254">
    <property type="entry name" value="GGDEF"/>
    <property type="match status" value="1"/>
</dbReference>
<dbReference type="InterPro" id="IPR029787">
    <property type="entry name" value="Nucleotide_cyclase"/>
</dbReference>
<dbReference type="Gene3D" id="3.30.70.270">
    <property type="match status" value="1"/>
</dbReference>
<sequence>MNWARSGLGARNPRAAARTASWILLLSAAAIPVSSIGLPGPATQRTMMIGSPVISIALAGVLTIRRLPEAVRGALLILAPLLGIVSVVTLNIATRDASAGAQVMFCLPALFAATHLRSLGALIVAVFCMFGVALTVAVLRPDGGGVYDWFDVSLVIGLITGILLLGAQRHDRLVAMLKAQASRDPLTGLVTRRVLDEAMHQALMPLVPRQGGDARGTALVLLDLDHFKAINDTYGHPVGDDALVHLAALLRHDAGPDVVVARLGGDEMAVLLTRCTAHTAQEWARTLLARVLSHPLPMSTGADLTLGISVGVGHSDPGPMPLRDLYSAADASLYAAKHAGRGQVGPTRTASLNPPPEAATPTPLLVHKPPPSRP</sequence>
<evidence type="ECO:0000256" key="1">
    <source>
        <dbReference type="SAM" id="MobiDB-lite"/>
    </source>
</evidence>
<keyword evidence="5" id="KW-1185">Reference proteome</keyword>
<keyword evidence="2" id="KW-0472">Membrane</keyword>
<feature type="domain" description="GGDEF" evidence="3">
    <location>
        <begin position="215"/>
        <end position="349"/>
    </location>
</feature>
<keyword evidence="2" id="KW-1133">Transmembrane helix</keyword>
<dbReference type="PANTHER" id="PTHR45138">
    <property type="entry name" value="REGULATORY COMPONENTS OF SENSORY TRANSDUCTION SYSTEM"/>
    <property type="match status" value="1"/>
</dbReference>
<dbReference type="InterPro" id="IPR000160">
    <property type="entry name" value="GGDEF_dom"/>
</dbReference>
<protein>
    <recommendedName>
        <fullName evidence="3">GGDEF domain-containing protein</fullName>
    </recommendedName>
</protein>
<dbReference type="CDD" id="cd01949">
    <property type="entry name" value="GGDEF"/>
    <property type="match status" value="1"/>
</dbReference>
<feature type="region of interest" description="Disordered" evidence="1">
    <location>
        <begin position="339"/>
        <end position="374"/>
    </location>
</feature>
<feature type="transmembrane region" description="Helical" evidence="2">
    <location>
        <begin position="45"/>
        <end position="62"/>
    </location>
</feature>
<accession>A0ABP7AI90</accession>
<reference evidence="5" key="1">
    <citation type="journal article" date="2019" name="Int. J. Syst. Evol. Microbiol.">
        <title>The Global Catalogue of Microorganisms (GCM) 10K type strain sequencing project: providing services to taxonomists for standard genome sequencing and annotation.</title>
        <authorList>
            <consortium name="The Broad Institute Genomics Platform"/>
            <consortium name="The Broad Institute Genome Sequencing Center for Infectious Disease"/>
            <person name="Wu L."/>
            <person name="Ma J."/>
        </authorList>
    </citation>
    <scope>NUCLEOTIDE SEQUENCE [LARGE SCALE GENOMIC DNA]</scope>
    <source>
        <strain evidence="5">JCM 16902</strain>
    </source>
</reference>
<dbReference type="InterPro" id="IPR050469">
    <property type="entry name" value="Diguanylate_Cyclase"/>
</dbReference>
<evidence type="ECO:0000313" key="5">
    <source>
        <dbReference type="Proteomes" id="UP001501074"/>
    </source>
</evidence>
<dbReference type="SUPFAM" id="SSF55073">
    <property type="entry name" value="Nucleotide cyclase"/>
    <property type="match status" value="1"/>
</dbReference>
<organism evidence="4 5">
    <name type="scientific">Kineosporia mesophila</name>
    <dbReference type="NCBI Taxonomy" id="566012"/>
    <lineage>
        <taxon>Bacteria</taxon>
        <taxon>Bacillati</taxon>
        <taxon>Actinomycetota</taxon>
        <taxon>Actinomycetes</taxon>
        <taxon>Kineosporiales</taxon>
        <taxon>Kineosporiaceae</taxon>
        <taxon>Kineosporia</taxon>
    </lineage>
</organism>
<proteinExistence type="predicted"/>
<feature type="transmembrane region" description="Helical" evidence="2">
    <location>
        <begin position="146"/>
        <end position="167"/>
    </location>
</feature>
<dbReference type="SMART" id="SM00267">
    <property type="entry name" value="GGDEF"/>
    <property type="match status" value="1"/>
</dbReference>
<feature type="transmembrane region" description="Helical" evidence="2">
    <location>
        <begin position="74"/>
        <end position="93"/>
    </location>
</feature>
<dbReference type="EMBL" id="BAAAZO010000011">
    <property type="protein sequence ID" value="GAA3632427.1"/>
    <property type="molecule type" value="Genomic_DNA"/>
</dbReference>
<name>A0ABP7AI90_9ACTN</name>
<keyword evidence="2" id="KW-0812">Transmembrane</keyword>
<dbReference type="PANTHER" id="PTHR45138:SF9">
    <property type="entry name" value="DIGUANYLATE CYCLASE DGCM-RELATED"/>
    <property type="match status" value="1"/>
</dbReference>
<feature type="transmembrane region" description="Helical" evidence="2">
    <location>
        <begin position="121"/>
        <end position="140"/>
    </location>
</feature>
<evidence type="ECO:0000259" key="3">
    <source>
        <dbReference type="PROSITE" id="PS50887"/>
    </source>
</evidence>
<evidence type="ECO:0000256" key="2">
    <source>
        <dbReference type="SAM" id="Phobius"/>
    </source>
</evidence>
<gene>
    <name evidence="4" type="ORF">GCM10022223_58280</name>
</gene>
<comment type="caution">
    <text evidence="4">The sequence shown here is derived from an EMBL/GenBank/DDBJ whole genome shotgun (WGS) entry which is preliminary data.</text>
</comment>